<dbReference type="InterPro" id="IPR013320">
    <property type="entry name" value="ConA-like_dom_sf"/>
</dbReference>
<feature type="domain" description="Fibronectin type-III" evidence="5">
    <location>
        <begin position="96"/>
        <end position="193"/>
    </location>
</feature>
<dbReference type="InterPro" id="IPR051360">
    <property type="entry name" value="Neuronal_Pentraxin_Related"/>
</dbReference>
<reference evidence="6" key="1">
    <citation type="journal article" date="2020" name="Nature">
        <title>Giant virus diversity and host interactions through global metagenomics.</title>
        <authorList>
            <person name="Schulz F."/>
            <person name="Roux S."/>
            <person name="Paez-Espino D."/>
            <person name="Jungbluth S."/>
            <person name="Walsh D.A."/>
            <person name="Denef V.J."/>
            <person name="McMahon K.D."/>
            <person name="Konstantinidis K.T."/>
            <person name="Eloe-Fadrosh E.A."/>
            <person name="Kyrpides N.C."/>
            <person name="Woyke T."/>
        </authorList>
    </citation>
    <scope>NUCLEOTIDE SEQUENCE</scope>
    <source>
        <strain evidence="6">GVMAG-M-3300023174-46</strain>
    </source>
</reference>
<dbReference type="PROSITE" id="PS50853">
    <property type="entry name" value="FN3"/>
    <property type="match status" value="2"/>
</dbReference>
<dbReference type="Gene3D" id="2.60.40.10">
    <property type="entry name" value="Immunoglobulins"/>
    <property type="match status" value="2"/>
</dbReference>
<dbReference type="Pfam" id="PF13385">
    <property type="entry name" value="Laminin_G_3"/>
    <property type="match status" value="3"/>
</dbReference>
<dbReference type="CDD" id="cd00063">
    <property type="entry name" value="FN3"/>
    <property type="match status" value="2"/>
</dbReference>
<accession>A0A6C0DR68</accession>
<keyword evidence="2" id="KW-0479">Metal-binding</keyword>
<dbReference type="PANTHER" id="PTHR19277:SF125">
    <property type="entry name" value="B6"/>
    <property type="match status" value="1"/>
</dbReference>
<dbReference type="InterPro" id="IPR003961">
    <property type="entry name" value="FN3_dom"/>
</dbReference>
<evidence type="ECO:0000259" key="5">
    <source>
        <dbReference type="PROSITE" id="PS50853"/>
    </source>
</evidence>
<dbReference type="GO" id="GO:0046872">
    <property type="term" value="F:metal ion binding"/>
    <property type="evidence" value="ECO:0007669"/>
    <property type="project" value="UniProtKB-KW"/>
</dbReference>
<evidence type="ECO:0000256" key="1">
    <source>
        <dbReference type="ARBA" id="ARBA00001913"/>
    </source>
</evidence>
<comment type="cofactor">
    <cofactor evidence="1">
        <name>Ca(2+)</name>
        <dbReference type="ChEBI" id="CHEBI:29108"/>
    </cofactor>
</comment>
<evidence type="ECO:0000256" key="4">
    <source>
        <dbReference type="ARBA" id="ARBA00023157"/>
    </source>
</evidence>
<dbReference type="Pfam" id="PF00041">
    <property type="entry name" value="fn3"/>
    <property type="match status" value="1"/>
</dbReference>
<dbReference type="InterPro" id="IPR013783">
    <property type="entry name" value="Ig-like_fold"/>
</dbReference>
<dbReference type="SUPFAM" id="SSF49265">
    <property type="entry name" value="Fibronectin type III"/>
    <property type="match status" value="1"/>
</dbReference>
<sequence>MTTPSPPQIEVRPDVGFQSIHFFWAPPLSDGGSSITSYTLSCPEESISYNLSGNVLNVLVDGLSPHIDYAFQLIASNTNGDSDPAYFRVVQVGDLPLQPPTGSVSVSGSNAVVSWTAPTPGANTADVHWYVVTLNNTTNSTVDARLSARGTDVQKFIRGLSSSYTYTASIYAVNDPGYSPPRISAPFSMIPPFAIHGVGNTSIGNDKIVYTSNGGVSWNATNTGSLLQPYNGTYTQAVAWNGSVFSACIFNTGDGVPADYPGQVLLVYSADGITWTKSVFGSSSIPNYRSAEGGAPSYESFLLSRNGIFYFYFCYRTYVSSTYTYYRQLYTSIDGNVWALQGNVTGLPEFTSSGLTATLSAMSTTPTHILGTLYSTTTEQEPLYSSTDGLTFSVVSGSGFPTTGSFLDTYGRGITIIRYDGAYYYAIVFNGDIQTPLYRSSNGLSWATQGASIPVGSLTDFASNGSGSFVVTGIGGGAGTDSVVYSTNYGVTWNLTGLGDNTSPNFAGTRMMSAGWSGANFFVHSKSSPYDIGAGWIMCSSDGATWTLAYETGWASDSPRGSVATKTVYDGSNSLLVRLVASSYSGTGAWLDASTYGRNATIENGTATKNTDGNGIVLDGSTNWSFTNIGSQANWSIVTWFKRTGASDAGACIVTEKANGSNSRKNLLLESNGNGASSSQVVGGFYTTTTAYVGTPLTLPTNEWRHVVITWNGTNLITYANGALVTTDNLSGHVSAGSGQDYRIGASWTGSSYMYGEIGELTLFNYPLTPLEVITYYTTTDFIYSIVLTATLTTLTSGSTNLSSSWTLSTPHDVYVQYYSTTSTTVTSSNGTAVGTRQLVTSGTTTNTSSPAIPLVASTYYFVGVTSTATGSTEVRSTSAQGFLLPAVKLVASTYSGTGTWADSSTNGKDATIENGTAAKNPNGNGVVLDGSTNWTFSNIGSLTNWTILTWFKRKGASGANACIITEQDNGSNSQKNLFIKSNGDGASSSQVVGGFSTSSTTYVGTPLTLSSNEWHFLAVTWDGTNLKTYDDGTLVSTDNLSPHVSAGSSQDYSLGASSSGSSYLIGELGEISVYDSAFSSTNVTNYYNATIVTYPQNLLVSFLASTYSGTGDWTDDSTYGNDASLSTGTAAKNIAGNGIVLDGSTYWGFSPIGYHPIFTISAWFKRTADAANGGLVCGGSGAFNTVNMLLVGDATTGLRGGYGNFFNYLGGTVVFPLDEWHHIAVAWDGTNVYTYLDGSLEDTTNQASTVPNVNLSYRIGATSSGATITGEIGAVQIYNYPMSATDVADYYAATSSTY</sequence>
<dbReference type="PANTHER" id="PTHR19277">
    <property type="entry name" value="PENTRAXIN"/>
    <property type="match status" value="1"/>
</dbReference>
<protein>
    <recommendedName>
        <fullName evidence="5">Fibronectin type-III domain-containing protein</fullName>
    </recommendedName>
</protein>
<keyword evidence="4" id="KW-1015">Disulfide bond</keyword>
<dbReference type="InterPro" id="IPR036116">
    <property type="entry name" value="FN3_sf"/>
</dbReference>
<dbReference type="Gene3D" id="2.60.120.200">
    <property type="match status" value="3"/>
</dbReference>
<evidence type="ECO:0000256" key="3">
    <source>
        <dbReference type="ARBA" id="ARBA00022837"/>
    </source>
</evidence>
<dbReference type="EMBL" id="MN739655">
    <property type="protein sequence ID" value="QHT18409.1"/>
    <property type="molecule type" value="Genomic_DNA"/>
</dbReference>
<keyword evidence="3" id="KW-0106">Calcium</keyword>
<dbReference type="SUPFAM" id="SSF49899">
    <property type="entry name" value="Concanavalin A-like lectins/glucanases"/>
    <property type="match status" value="3"/>
</dbReference>
<feature type="domain" description="Fibronectin type-III" evidence="5">
    <location>
        <begin position="3"/>
        <end position="95"/>
    </location>
</feature>
<proteinExistence type="predicted"/>
<name>A0A6C0DR68_9ZZZZ</name>
<organism evidence="6">
    <name type="scientific">viral metagenome</name>
    <dbReference type="NCBI Taxonomy" id="1070528"/>
    <lineage>
        <taxon>unclassified sequences</taxon>
        <taxon>metagenomes</taxon>
        <taxon>organismal metagenomes</taxon>
    </lineage>
</organism>
<evidence type="ECO:0000313" key="6">
    <source>
        <dbReference type="EMBL" id="QHT18409.1"/>
    </source>
</evidence>
<evidence type="ECO:0000256" key="2">
    <source>
        <dbReference type="ARBA" id="ARBA00022723"/>
    </source>
</evidence>
<dbReference type="SMART" id="SM00060">
    <property type="entry name" value="FN3"/>
    <property type="match status" value="2"/>
</dbReference>